<name>A0A4E9EHZ8_GIBZA</name>
<dbReference type="EMBL" id="CAAKMV010000163">
    <property type="protein sequence ID" value="VIO62368.1"/>
    <property type="molecule type" value="Genomic_DNA"/>
</dbReference>
<dbReference type="Gene3D" id="1.25.40.20">
    <property type="entry name" value="Ankyrin repeat-containing domain"/>
    <property type="match status" value="4"/>
</dbReference>
<dbReference type="Pfam" id="PF12796">
    <property type="entry name" value="Ank_2"/>
    <property type="match status" value="2"/>
</dbReference>
<dbReference type="InterPro" id="IPR002110">
    <property type="entry name" value="Ankyrin_rpt"/>
</dbReference>
<dbReference type="PANTHER" id="PTHR24123">
    <property type="entry name" value="ANKYRIN REPEAT-CONTAINING"/>
    <property type="match status" value="1"/>
</dbReference>
<gene>
    <name evidence="4" type="ORF">FUG_LOCUS477307</name>
</gene>
<reference evidence="4" key="1">
    <citation type="submission" date="2019-04" db="EMBL/GenBank/DDBJ databases">
        <authorList>
            <person name="Melise S."/>
            <person name="Noan J."/>
            <person name="Okalmin O."/>
        </authorList>
    </citation>
    <scope>NUCLEOTIDE SEQUENCE</scope>
    <source>
        <strain evidence="4">FN9</strain>
    </source>
</reference>
<dbReference type="InterPro" id="IPR051165">
    <property type="entry name" value="Multifunctional_ANK_Repeat"/>
</dbReference>
<dbReference type="Pfam" id="PF00023">
    <property type="entry name" value="Ank"/>
    <property type="match status" value="1"/>
</dbReference>
<dbReference type="InterPro" id="IPR036770">
    <property type="entry name" value="Ankyrin_rpt-contain_sf"/>
</dbReference>
<evidence type="ECO:0000313" key="4">
    <source>
        <dbReference type="EMBL" id="VIO62368.1"/>
    </source>
</evidence>
<accession>A0A4E9EHZ8</accession>
<dbReference type="AlphaFoldDB" id="A0A4E9EHZ8"/>
<protein>
    <recommendedName>
        <fullName evidence="3">Clr5 domain-containing protein</fullName>
    </recommendedName>
</protein>
<keyword evidence="2" id="KW-0040">ANK repeat</keyword>
<proteinExistence type="predicted"/>
<dbReference type="PROSITE" id="PS50088">
    <property type="entry name" value="ANK_REPEAT"/>
    <property type="match status" value="8"/>
</dbReference>
<feature type="domain" description="Clr5" evidence="3">
    <location>
        <begin position="9"/>
        <end position="62"/>
    </location>
</feature>
<evidence type="ECO:0000256" key="2">
    <source>
        <dbReference type="ARBA" id="ARBA00023043"/>
    </source>
</evidence>
<dbReference type="PROSITE" id="PS50297">
    <property type="entry name" value="ANK_REP_REGION"/>
    <property type="match status" value="7"/>
</dbReference>
<dbReference type="Pfam" id="PF14420">
    <property type="entry name" value="Clr5"/>
    <property type="match status" value="1"/>
</dbReference>
<organism evidence="4">
    <name type="scientific">Gibberella zeae</name>
    <name type="common">Wheat head blight fungus</name>
    <name type="synonym">Fusarium graminearum</name>
    <dbReference type="NCBI Taxonomy" id="5518"/>
    <lineage>
        <taxon>Eukaryota</taxon>
        <taxon>Fungi</taxon>
        <taxon>Dikarya</taxon>
        <taxon>Ascomycota</taxon>
        <taxon>Pezizomycotina</taxon>
        <taxon>Sordariomycetes</taxon>
        <taxon>Hypocreomycetidae</taxon>
        <taxon>Hypocreales</taxon>
        <taxon>Nectriaceae</taxon>
        <taxon>Fusarium</taxon>
    </lineage>
</organism>
<evidence type="ECO:0000256" key="1">
    <source>
        <dbReference type="ARBA" id="ARBA00022737"/>
    </source>
</evidence>
<keyword evidence="1" id="KW-0677">Repeat</keyword>
<dbReference type="SMART" id="SM00248">
    <property type="entry name" value="ANK"/>
    <property type="match status" value="15"/>
</dbReference>
<evidence type="ECO:0000259" key="3">
    <source>
        <dbReference type="Pfam" id="PF14420"/>
    </source>
</evidence>
<dbReference type="PANTHER" id="PTHR24123:SF33">
    <property type="entry name" value="PROTEIN HOS4"/>
    <property type="match status" value="1"/>
</dbReference>
<sequence length="1157" mass="127967">MSRAPRIPDDQWEAHKDIIKSLYLEQNKTIKEIERLMSENHQFHATEKQYIRKVTVNWKLRKNIKKEEWEQASALSLKRKAEGKLTELTILGKIIPDKKRKKEIRRYAPNNLPGSRSSTLLETVSARTPPTANRNITYFTIPWLNLQARFTSPLLRDGVYATLNGTVEPIRRSIVSSSQFYQSQVTIKSLATSLLGSIGDSGASDIDSDATLPDVLTLLEQQIPFSHSHHTELQNQHIPISGPWSRLFLSLAFLSSNNHLRVNVLADFLKLAISCGFLHDIQQALSVQGPTMKLFLVALLSAALDVPGEEGFQLVSYLLRKGANPNSVYSFQTPLRKALRFQRTVLHEDSATVQLLLEHGAHPLASFPSLRLCSPWQIESYDNESLAKALIEISQNSNYDESIVLPPPIFLAVEAGDNSRVQSLLQAGTDPNLFDPERMSLLHVAVEYGNSAMVNLLIEFGADPDLFCLAETMEVIILANPETFDLGSCDFFLIVTPLQLAVRSENLDIARQLLQAGANPDGTVSLGFLNDSQMRHHKYDFALTALQIACEGEEYGMVKVLLEAGAGVDTRNIMQSTALQCVCGSAKNDENKMKTVKLLLEWGADVDASPGQENGKSSIEAAAGTGDIDMVKLLLRKGATCNNPTLILQAAFRSGSMELVNFLRDHFSKAGLFAVGKADSWSQYLETATKSRNTQLVNMIISLCVDKSTGFFEKHVIDAMEVAADRGYSTMLYFLLMPSINPSADGRACRILSKSISEPLGTWEQYAKCFTLLMDKFTALGLDLDKSLPGDATPLCIAISHGNRAVAQCLIISGVDVNKPSLPFVPFWEETDDKRRNETPEPPVLKAIRCSRDHYNGKLGLVDLLIANGANDEHKTALLLALESWKYGVAEILLERGANPNTKDPETGMDAFEYIFKNYRWPPLSWPPFSTFKSLINHGFQVKAESNAGILARVIAETCENGITIRWDALAPVVSLLLDAGADVNAIPTENYPMTALQYAINANYKELITILLNARADIYAHAFWKGGKTTLQAACYGGNLELVQSLVVQGVNINAQPALHYGATALQFAAMQGHLKIAIFLLENGALINAPAALVEGQTALQGAVEHGRLDMIYLLLENDQDDGLEERCQQAAKFAEVESRFEIAQLLREYRKVWY</sequence>
<dbReference type="SUPFAM" id="SSF48403">
    <property type="entry name" value="Ankyrin repeat"/>
    <property type="match status" value="2"/>
</dbReference>
<dbReference type="InterPro" id="IPR025676">
    <property type="entry name" value="Clr5_dom"/>
</dbReference>